<organism evidence="2 3">
    <name type="scientific">Microbacterium enclense</name>
    <dbReference type="NCBI Taxonomy" id="993073"/>
    <lineage>
        <taxon>Bacteria</taxon>
        <taxon>Bacillati</taxon>
        <taxon>Actinomycetota</taxon>
        <taxon>Actinomycetes</taxon>
        <taxon>Micrococcales</taxon>
        <taxon>Microbacteriaceae</taxon>
        <taxon>Microbacterium</taxon>
    </lineage>
</organism>
<proteinExistence type="predicted"/>
<keyword evidence="1" id="KW-0812">Transmembrane</keyword>
<keyword evidence="1" id="KW-0472">Membrane</keyword>
<reference evidence="2 3" key="1">
    <citation type="submission" date="2016-09" db="EMBL/GenBank/DDBJ databases">
        <authorList>
            <person name="Capua I."/>
            <person name="De Benedictis P."/>
            <person name="Joannis T."/>
            <person name="Lombin L.H."/>
            <person name="Cattoli G."/>
        </authorList>
    </citation>
    <scope>NUCLEOTIDE SEQUENCE [LARGE SCALE GENOMIC DNA]</scope>
    <source>
        <strain evidence="2 3">NIO-1002</strain>
    </source>
</reference>
<evidence type="ECO:0000256" key="1">
    <source>
        <dbReference type="SAM" id="Phobius"/>
    </source>
</evidence>
<dbReference type="InterPro" id="IPR046151">
    <property type="entry name" value="DUF6153"/>
</dbReference>
<feature type="transmembrane region" description="Helical" evidence="1">
    <location>
        <begin position="20"/>
        <end position="40"/>
    </location>
</feature>
<evidence type="ECO:0000313" key="3">
    <source>
        <dbReference type="Proteomes" id="UP000183203"/>
    </source>
</evidence>
<feature type="transmembrane region" description="Helical" evidence="1">
    <location>
        <begin position="95"/>
        <end position="115"/>
    </location>
</feature>
<dbReference type="AlphaFoldDB" id="A0A1G6RJD2"/>
<dbReference type="Proteomes" id="UP000183203">
    <property type="component" value="Unassembled WGS sequence"/>
</dbReference>
<accession>A0A1G6RJD2</accession>
<dbReference type="OrthoDB" id="5073774at2"/>
<sequence>MSLIALAHQLRGQRAVTRTLLMMLAVVGAVIAGLLAMHSLNTHATTAGHSGTVAVSAEPAPPSAHHDASPDTAAVNTTTAATDHAGCTDCGDDHAMTWMVCVLALLVSVILFARLRIGWRITLRDDVLAMIHPRSPASAHPVPPPSLTVLCISRT</sequence>
<dbReference type="STRING" id="993073.AS029_16310"/>
<dbReference type="EMBL" id="FMYG01000011">
    <property type="protein sequence ID" value="SDD04095.1"/>
    <property type="molecule type" value="Genomic_DNA"/>
</dbReference>
<name>A0A1G6RJD2_9MICO</name>
<gene>
    <name evidence="2" type="ORF">SAMN05216418_0138</name>
</gene>
<evidence type="ECO:0000313" key="2">
    <source>
        <dbReference type="EMBL" id="SDD04095.1"/>
    </source>
</evidence>
<dbReference type="RefSeq" id="WP_058233651.1">
    <property type="nucleotide sequence ID" value="NZ_FMYG01000011.1"/>
</dbReference>
<keyword evidence="1" id="KW-1133">Transmembrane helix</keyword>
<protein>
    <submittedName>
        <fullName evidence="2">Uncharacterized protein</fullName>
    </submittedName>
</protein>
<dbReference type="Pfam" id="PF19650">
    <property type="entry name" value="DUF6153"/>
    <property type="match status" value="1"/>
</dbReference>